<comment type="caution">
    <text evidence="2">The sequence shown here is derived from an EMBL/GenBank/DDBJ whole genome shotgun (WGS) entry which is preliminary data.</text>
</comment>
<reference evidence="2" key="1">
    <citation type="submission" date="2016-04" db="EMBL/GenBank/DDBJ databases">
        <authorList>
            <person name="Nguyen H.D."/>
            <person name="Samba Siva P."/>
            <person name="Cullis J."/>
            <person name="Levesque C.A."/>
            <person name="Hambleton S."/>
        </authorList>
    </citation>
    <scope>NUCLEOTIDE SEQUENCE</scope>
    <source>
        <strain evidence="2">DAOMC 236426</strain>
    </source>
</reference>
<dbReference type="Proteomes" id="UP000077684">
    <property type="component" value="Unassembled WGS sequence"/>
</dbReference>
<evidence type="ECO:0000313" key="3">
    <source>
        <dbReference type="Proteomes" id="UP000077684"/>
    </source>
</evidence>
<dbReference type="AlphaFoldDB" id="A0A8X7MK54"/>
<feature type="region of interest" description="Disordered" evidence="1">
    <location>
        <begin position="34"/>
        <end position="71"/>
    </location>
</feature>
<name>A0A8X7MK54_9BASI</name>
<evidence type="ECO:0000256" key="1">
    <source>
        <dbReference type="SAM" id="MobiDB-lite"/>
    </source>
</evidence>
<protein>
    <submittedName>
        <fullName evidence="2">Uncharacterized protein</fullName>
    </submittedName>
</protein>
<dbReference type="EMBL" id="LWDE02001973">
    <property type="protein sequence ID" value="KAE8238816.1"/>
    <property type="molecule type" value="Genomic_DNA"/>
</dbReference>
<keyword evidence="3" id="KW-1185">Reference proteome</keyword>
<organism evidence="2 3">
    <name type="scientific">Tilletia controversa</name>
    <name type="common">dwarf bunt fungus</name>
    <dbReference type="NCBI Taxonomy" id="13291"/>
    <lineage>
        <taxon>Eukaryota</taxon>
        <taxon>Fungi</taxon>
        <taxon>Dikarya</taxon>
        <taxon>Basidiomycota</taxon>
        <taxon>Ustilaginomycotina</taxon>
        <taxon>Exobasidiomycetes</taxon>
        <taxon>Tilletiales</taxon>
        <taxon>Tilletiaceae</taxon>
        <taxon>Tilletia</taxon>
    </lineage>
</organism>
<feature type="compositionally biased region" description="Basic and acidic residues" evidence="1">
    <location>
        <begin position="34"/>
        <end position="48"/>
    </location>
</feature>
<reference evidence="2" key="2">
    <citation type="journal article" date="2019" name="IMA Fungus">
        <title>Genome sequencing and comparison of five Tilletia species to identify candidate genes for the detection of regulated species infecting wheat.</title>
        <authorList>
            <person name="Nguyen H.D.T."/>
            <person name="Sultana T."/>
            <person name="Kesanakurti P."/>
            <person name="Hambleton S."/>
        </authorList>
    </citation>
    <scope>NUCLEOTIDE SEQUENCE</scope>
    <source>
        <strain evidence="2">DAOMC 236426</strain>
    </source>
</reference>
<gene>
    <name evidence="2" type="ORF">A4X06_0g8620</name>
</gene>
<accession>A0A8X7MK54</accession>
<proteinExistence type="predicted"/>
<sequence length="99" mass="11226">MSDSEAARVAAIEQRMRERQEWIQASEAARIKDLQARQKKERAEERAKQAAVREASSKRPPPSFTPEHGQAIRQARYLVDMRLRIGPGSSPDEAIVIDD</sequence>
<evidence type="ECO:0000313" key="2">
    <source>
        <dbReference type="EMBL" id="KAE8238816.1"/>
    </source>
</evidence>